<dbReference type="GO" id="GO:0005811">
    <property type="term" value="C:lipid droplet"/>
    <property type="evidence" value="ECO:0007669"/>
    <property type="project" value="TreeGrafter"/>
</dbReference>
<sequence length="268" mass="29401">MATVQKKTVLITGCGPKGIGSAMAKHFCAQNYYVFATTRNLSTSTDSSLASLPDIEMLELDVTLPHTIARCKDIVAKRTGGKLDVLVNNAGVEFNSPLLDTDIAEAKRLFDVNVWGLLEMVQAFAPLLVEAGGMVFNQSSIDAELSMVWAEILRIELEPLGVRVVTSICGSVNTPMFTKPGGPMQLPETSYYRGVQDKAWQERMDHQRQATDVDVLAEKLVRDIVRGAKGVVWHGAFAPSVKWAGWLNILWVLNIMINSARGLGQIKR</sequence>
<protein>
    <recommendedName>
        <fullName evidence="5">NAD(P)-binding protein</fullName>
    </recommendedName>
</protein>
<dbReference type="AlphaFoldDB" id="A0A9Q8ZHU2"/>
<name>A0A9Q8ZHU2_CURCL</name>
<dbReference type="PANTHER" id="PTHR44169:SF6">
    <property type="entry name" value="NADPH-DEPENDENT 1-ACYLDIHYDROXYACETONE PHOSPHATE REDUCTASE"/>
    <property type="match status" value="1"/>
</dbReference>
<dbReference type="PANTHER" id="PTHR44169">
    <property type="entry name" value="NADPH-DEPENDENT 1-ACYLDIHYDROXYACETONE PHOSPHATE REDUCTASE"/>
    <property type="match status" value="1"/>
</dbReference>
<keyword evidence="4" id="KW-1185">Reference proteome</keyword>
<evidence type="ECO:0000256" key="1">
    <source>
        <dbReference type="ARBA" id="ARBA00006484"/>
    </source>
</evidence>
<dbReference type="Gene3D" id="3.40.50.720">
    <property type="entry name" value="NAD(P)-binding Rossmann-like Domain"/>
    <property type="match status" value="1"/>
</dbReference>
<gene>
    <name evidence="3" type="ORF">yc1106_09506</name>
</gene>
<dbReference type="PRINTS" id="PR00081">
    <property type="entry name" value="GDHRDH"/>
</dbReference>
<proteinExistence type="inferred from homology"/>
<dbReference type="SUPFAM" id="SSF51735">
    <property type="entry name" value="NAD(P)-binding Rossmann-fold domains"/>
    <property type="match status" value="1"/>
</dbReference>
<evidence type="ECO:0000313" key="3">
    <source>
        <dbReference type="EMBL" id="USP82232.1"/>
    </source>
</evidence>
<accession>A0A9Q8ZHU2</accession>
<dbReference type="VEuPathDB" id="FungiDB:yc1106_09506"/>
<evidence type="ECO:0000313" key="4">
    <source>
        <dbReference type="Proteomes" id="UP001056012"/>
    </source>
</evidence>
<dbReference type="GO" id="GO:0006654">
    <property type="term" value="P:phosphatidic acid biosynthetic process"/>
    <property type="evidence" value="ECO:0007669"/>
    <property type="project" value="TreeGrafter"/>
</dbReference>
<dbReference type="InterPro" id="IPR002347">
    <property type="entry name" value="SDR_fam"/>
</dbReference>
<organism evidence="3 4">
    <name type="scientific">Curvularia clavata</name>
    <dbReference type="NCBI Taxonomy" id="95742"/>
    <lineage>
        <taxon>Eukaryota</taxon>
        <taxon>Fungi</taxon>
        <taxon>Dikarya</taxon>
        <taxon>Ascomycota</taxon>
        <taxon>Pezizomycotina</taxon>
        <taxon>Dothideomycetes</taxon>
        <taxon>Pleosporomycetidae</taxon>
        <taxon>Pleosporales</taxon>
        <taxon>Pleosporineae</taxon>
        <taxon>Pleosporaceae</taxon>
        <taxon>Curvularia</taxon>
    </lineage>
</organism>
<dbReference type="GO" id="GO:0019433">
    <property type="term" value="P:triglyceride catabolic process"/>
    <property type="evidence" value="ECO:0007669"/>
    <property type="project" value="TreeGrafter"/>
</dbReference>
<dbReference type="OrthoDB" id="2102561at2759"/>
<reference evidence="3" key="1">
    <citation type="submission" date="2021-12" db="EMBL/GenBank/DDBJ databases">
        <title>Curvularia clavata genome.</title>
        <authorList>
            <person name="Cao Y."/>
        </authorList>
    </citation>
    <scope>NUCLEOTIDE SEQUENCE</scope>
    <source>
        <strain evidence="3">Yc1106</strain>
    </source>
</reference>
<dbReference type="GO" id="GO:0000140">
    <property type="term" value="F:acylglycerone-phosphate reductase (NADP+) activity"/>
    <property type="evidence" value="ECO:0007669"/>
    <property type="project" value="TreeGrafter"/>
</dbReference>
<dbReference type="EMBL" id="CP089281">
    <property type="protein sequence ID" value="USP82232.1"/>
    <property type="molecule type" value="Genomic_DNA"/>
</dbReference>
<evidence type="ECO:0000256" key="2">
    <source>
        <dbReference type="ARBA" id="ARBA00023002"/>
    </source>
</evidence>
<dbReference type="GO" id="GO:0005783">
    <property type="term" value="C:endoplasmic reticulum"/>
    <property type="evidence" value="ECO:0007669"/>
    <property type="project" value="TreeGrafter"/>
</dbReference>
<dbReference type="Pfam" id="PF00106">
    <property type="entry name" value="adh_short"/>
    <property type="match status" value="1"/>
</dbReference>
<dbReference type="GO" id="GO:0004806">
    <property type="term" value="F:triacylglycerol lipase activity"/>
    <property type="evidence" value="ECO:0007669"/>
    <property type="project" value="TreeGrafter"/>
</dbReference>
<dbReference type="InterPro" id="IPR036291">
    <property type="entry name" value="NAD(P)-bd_dom_sf"/>
</dbReference>
<comment type="similarity">
    <text evidence="1">Belongs to the short-chain dehydrogenases/reductases (SDR) family.</text>
</comment>
<keyword evidence="2" id="KW-0560">Oxidoreductase</keyword>
<evidence type="ECO:0008006" key="5">
    <source>
        <dbReference type="Google" id="ProtNLM"/>
    </source>
</evidence>
<dbReference type="Proteomes" id="UP001056012">
    <property type="component" value="Chromosome 8"/>
</dbReference>